<keyword evidence="2" id="KW-1185">Reference proteome</keyword>
<dbReference type="Proteomes" id="UP000007878">
    <property type="component" value="Chromosome"/>
</dbReference>
<name>A0ABM5MUJ0_RICCA</name>
<dbReference type="EMBL" id="CP003304">
    <property type="protein sequence ID" value="AFB21316.1"/>
    <property type="molecule type" value="Genomic_DNA"/>
</dbReference>
<proteinExistence type="predicted"/>
<evidence type="ECO:0000313" key="1">
    <source>
        <dbReference type="EMBL" id="AFB21316.1"/>
    </source>
</evidence>
<protein>
    <submittedName>
        <fullName evidence="1">Cell surface antigen-like protein Sca7</fullName>
    </submittedName>
</protein>
<organism evidence="1 2">
    <name type="scientific">Rickettsia canadensis str. CA410</name>
    <dbReference type="NCBI Taxonomy" id="1105107"/>
    <lineage>
        <taxon>Bacteria</taxon>
        <taxon>Pseudomonadati</taxon>
        <taxon>Pseudomonadota</taxon>
        <taxon>Alphaproteobacteria</taxon>
        <taxon>Rickettsiales</taxon>
        <taxon>Rickettsiaceae</taxon>
        <taxon>Rickettsieae</taxon>
        <taxon>Rickettsia</taxon>
        <taxon>belli group</taxon>
    </lineage>
</organism>
<sequence length="51" mass="5508">MLIAQMVVFNDQHADGGILVINAPSVINAIVNPNNGMIILILQLVLQLLEI</sequence>
<gene>
    <name evidence="1" type="ORF">RCA_03785</name>
</gene>
<accession>A0ABM5MUJ0</accession>
<reference evidence="2" key="1">
    <citation type="submission" date="2012-02" db="EMBL/GenBank/DDBJ databases">
        <title>Complete genome sequence of Rickettsia parkeri strain Portsmouth.</title>
        <authorList>
            <person name="Johnson S.L."/>
            <person name="Munk A.C."/>
            <person name="Han S."/>
            <person name="Bruce D.C."/>
            <person name="Dasch G.A."/>
        </authorList>
    </citation>
    <scope>NUCLEOTIDE SEQUENCE [LARGE SCALE GENOMIC DNA]</scope>
    <source>
        <strain evidence="2">CA410</strain>
    </source>
</reference>
<evidence type="ECO:0000313" key="2">
    <source>
        <dbReference type="Proteomes" id="UP000007878"/>
    </source>
</evidence>